<gene>
    <name evidence="4" type="ORF">NKI27_12835</name>
</gene>
<dbReference type="Gene3D" id="3.60.40.10">
    <property type="entry name" value="PPM-type phosphatase domain"/>
    <property type="match status" value="1"/>
</dbReference>
<dbReference type="EMBL" id="CP100390">
    <property type="protein sequence ID" value="UZE94951.1"/>
    <property type="molecule type" value="Genomic_DNA"/>
</dbReference>
<dbReference type="InterPro" id="IPR011006">
    <property type="entry name" value="CheY-like_superfamily"/>
</dbReference>
<dbReference type="InterPro" id="IPR036890">
    <property type="entry name" value="HATPase_C_sf"/>
</dbReference>
<accession>A0ABY6MYN3</accession>
<dbReference type="InterPro" id="IPR001789">
    <property type="entry name" value="Sig_transdc_resp-reg_receiver"/>
</dbReference>
<dbReference type="PANTHER" id="PTHR43156:SF2">
    <property type="entry name" value="STAGE II SPORULATION PROTEIN E"/>
    <property type="match status" value="1"/>
</dbReference>
<feature type="modified residue" description="4-aspartylphosphate" evidence="2">
    <location>
        <position position="56"/>
    </location>
</feature>
<dbReference type="SMART" id="SM00331">
    <property type="entry name" value="PP2C_SIG"/>
    <property type="match status" value="1"/>
</dbReference>
<keyword evidence="1" id="KW-0378">Hydrolase</keyword>
<keyword evidence="2" id="KW-0597">Phosphoprotein</keyword>
<dbReference type="SUPFAM" id="SSF81606">
    <property type="entry name" value="PP2C-like"/>
    <property type="match status" value="1"/>
</dbReference>
<dbReference type="SMART" id="SM00448">
    <property type="entry name" value="REC"/>
    <property type="match status" value="1"/>
</dbReference>
<dbReference type="Gene3D" id="3.40.50.2300">
    <property type="match status" value="1"/>
</dbReference>
<dbReference type="Pfam" id="PF00072">
    <property type="entry name" value="Response_reg"/>
    <property type="match status" value="1"/>
</dbReference>
<dbReference type="PANTHER" id="PTHR43156">
    <property type="entry name" value="STAGE II SPORULATION PROTEIN E-RELATED"/>
    <property type="match status" value="1"/>
</dbReference>
<dbReference type="SUPFAM" id="SSF52172">
    <property type="entry name" value="CheY-like"/>
    <property type="match status" value="1"/>
</dbReference>
<dbReference type="Gene3D" id="3.30.565.10">
    <property type="entry name" value="Histidine kinase-like ATPase, C-terminal domain"/>
    <property type="match status" value="1"/>
</dbReference>
<dbReference type="RefSeq" id="WP_265046443.1">
    <property type="nucleotide sequence ID" value="NZ_CP100390.1"/>
</dbReference>
<dbReference type="InterPro" id="IPR036457">
    <property type="entry name" value="PPM-type-like_dom_sf"/>
</dbReference>
<reference evidence="4" key="1">
    <citation type="submission" date="2022-06" db="EMBL/GenBank/DDBJ databases">
        <title>Alkalimarinus sp. nov., isolated from gut of a Alitta virens.</title>
        <authorList>
            <person name="Yang A.I."/>
            <person name="Shin N.-R."/>
        </authorList>
    </citation>
    <scope>NUCLEOTIDE SEQUENCE</scope>
    <source>
        <strain evidence="4">A2M4</strain>
    </source>
</reference>
<dbReference type="Pfam" id="PF07228">
    <property type="entry name" value="SpoIIE"/>
    <property type="match status" value="1"/>
</dbReference>
<feature type="domain" description="Response regulatory" evidence="3">
    <location>
        <begin position="7"/>
        <end position="123"/>
    </location>
</feature>
<name>A0ABY6MYN3_9ALTE</name>
<sequence>MDSEPLKILIADDNDSDRMILQAIVRKQGHEVVTASDGIEAVEKFKDTSPQLVLMDALMPRMDGFEAARLIKQLAGEELVPIIFLTSLTDAASLVKCLDAGGDDFISKPYNRIILQAKINAFNRMRTMHRTVQFQRDQIAANNELLLQEQNVAKTVFDNVAHLGCLNAKNIKHLLSPLSVFNGDVLLACQKPSGGMHVLLGDFTGHGLPAAIGAMPIAEIFYGMTSKGFAMTDVLREINQKLKQILPVGFFCCASMIDMSFARGDVEIWVGGVPDAILYRTDGELINISSNHLPLGVLEASRFTTETYKYDMSPGDRLFMWSDGIIEARNVNGDMFGEERLYEVYQEERDPSRLFSSIKQKVHSFIGEGERDDDLTMVEVEMVREDQVGSDAGPLLLKSALSGPVDWALSYELRAQTLKNFNPLPLLLHIIMEVPGLRQLSGQIYTILAELTSNALEHGVLGLDSKLKATPEGFTKYYELRAERLEKLEDQWVRISIDHLPEGSGGLLSMKIEDSGQGFDYSNFKQAKMNNNLYSGRGIPLLISLCQHFEYIGTGNTVEAEFAWQPETKALPAI</sequence>
<evidence type="ECO:0000259" key="3">
    <source>
        <dbReference type="PROSITE" id="PS50110"/>
    </source>
</evidence>
<protein>
    <submittedName>
        <fullName evidence="4">SpoIIE family protein phosphatase</fullName>
    </submittedName>
</protein>
<evidence type="ECO:0000256" key="2">
    <source>
        <dbReference type="PROSITE-ProRule" id="PRU00169"/>
    </source>
</evidence>
<dbReference type="InterPro" id="IPR001932">
    <property type="entry name" value="PPM-type_phosphatase-like_dom"/>
</dbReference>
<dbReference type="PROSITE" id="PS50110">
    <property type="entry name" value="RESPONSE_REGULATORY"/>
    <property type="match status" value="1"/>
</dbReference>
<dbReference type="Proteomes" id="UP001163739">
    <property type="component" value="Chromosome"/>
</dbReference>
<proteinExistence type="predicted"/>
<evidence type="ECO:0000313" key="5">
    <source>
        <dbReference type="Proteomes" id="UP001163739"/>
    </source>
</evidence>
<dbReference type="InterPro" id="IPR052016">
    <property type="entry name" value="Bact_Sigma-Reg"/>
</dbReference>
<evidence type="ECO:0000313" key="4">
    <source>
        <dbReference type="EMBL" id="UZE94951.1"/>
    </source>
</evidence>
<keyword evidence="5" id="KW-1185">Reference proteome</keyword>
<evidence type="ECO:0000256" key="1">
    <source>
        <dbReference type="ARBA" id="ARBA00022801"/>
    </source>
</evidence>
<organism evidence="4 5">
    <name type="scientific">Alkalimarinus alittae</name>
    <dbReference type="NCBI Taxonomy" id="2961619"/>
    <lineage>
        <taxon>Bacteria</taxon>
        <taxon>Pseudomonadati</taxon>
        <taxon>Pseudomonadota</taxon>
        <taxon>Gammaproteobacteria</taxon>
        <taxon>Alteromonadales</taxon>
        <taxon>Alteromonadaceae</taxon>
        <taxon>Alkalimarinus</taxon>
    </lineage>
</organism>